<reference evidence="2" key="1">
    <citation type="submission" date="2016-11" db="EMBL/GenBank/DDBJ databases">
        <authorList>
            <person name="Varghese N."/>
            <person name="Submissions S."/>
        </authorList>
    </citation>
    <scope>NUCLEOTIDE SEQUENCE [LARGE SCALE GENOMIC DNA]</scope>
    <source>
        <strain evidence="2">DSM 18095</strain>
    </source>
</reference>
<keyword evidence="2" id="KW-1185">Reference proteome</keyword>
<dbReference type="Proteomes" id="UP000184114">
    <property type="component" value="Unassembled WGS sequence"/>
</dbReference>
<evidence type="ECO:0000313" key="1">
    <source>
        <dbReference type="EMBL" id="SHE82558.1"/>
    </source>
</evidence>
<name>A0A1M4WMW6_9FIRM</name>
<dbReference type="RefSeq" id="WP_072975868.1">
    <property type="nucleotide sequence ID" value="NZ_FQTY01000007.1"/>
</dbReference>
<dbReference type="EMBL" id="FQTY01000007">
    <property type="protein sequence ID" value="SHE82558.1"/>
    <property type="molecule type" value="Genomic_DNA"/>
</dbReference>
<evidence type="ECO:0000313" key="2">
    <source>
        <dbReference type="Proteomes" id="UP000184114"/>
    </source>
</evidence>
<evidence type="ECO:0008006" key="3">
    <source>
        <dbReference type="Google" id="ProtNLM"/>
    </source>
</evidence>
<proteinExistence type="predicted"/>
<dbReference type="InterPro" id="IPR021321">
    <property type="entry name" value="DUF2922"/>
</dbReference>
<dbReference type="Pfam" id="PF11148">
    <property type="entry name" value="DUF2922"/>
    <property type="match status" value="1"/>
</dbReference>
<accession>A0A1M4WMW6</accession>
<organism evidence="1 2">
    <name type="scientific">Tissierella praeacuta DSM 18095</name>
    <dbReference type="NCBI Taxonomy" id="1123404"/>
    <lineage>
        <taxon>Bacteria</taxon>
        <taxon>Bacillati</taxon>
        <taxon>Bacillota</taxon>
        <taxon>Tissierellia</taxon>
        <taxon>Tissierellales</taxon>
        <taxon>Tissierellaceae</taxon>
        <taxon>Tissierella</taxon>
    </lineage>
</organism>
<protein>
    <recommendedName>
        <fullName evidence="3">DUF2922 domain-containing protein</fullName>
    </recommendedName>
</protein>
<dbReference type="GeneID" id="90993900"/>
<sequence length="72" mass="8188">MEKTKLEMEFLDEANKKFVISIDEPRSDITPEEVSQAMATIINCNIFNSKMLDLVKANDARIISTKVNKVNI</sequence>
<dbReference type="STRING" id="1123404.SAMN02745784_01940"/>
<dbReference type="AlphaFoldDB" id="A0A1M4WMW6"/>
<gene>
    <name evidence="1" type="ORF">SAMN02745784_01940</name>
</gene>